<sequence>MFSRRTFLARSISLALLGVPLRYAAAQPGATDGERLNAHSDCGGVFVTPEQFQSRIFEKFNYEMFSDGSSRLLNDLSSFLPIGASVSADESSEVKAGRYYVSNQGAAWNAGKSWANSLSSVSDALGKPDVDVVYVKSGIYFHGFNLGEYKRNRDVSIQGVDGPVYFISVPKTDFLKFSKTDYKGVFVCSLKDKKARGFVSLDHLDGAGNPFAFERAESLGELNDQAGLWFADGNKTFISWPDAKTEPSRVLPYHRKKMGLYSKSVKFHHSGITYIGGRDGAFTARDGNLDTVVYAERINTCGSTGDGYQI</sequence>
<keyword evidence="1" id="KW-0732">Signal</keyword>
<feature type="chain" id="PRO_5040469215" evidence="1">
    <location>
        <begin position="26"/>
        <end position="310"/>
    </location>
</feature>
<reference evidence="2" key="1">
    <citation type="submission" date="2019-11" db="EMBL/GenBank/DDBJ databases">
        <title>Epiphytic Pseudomonas syringae from cherry orchards.</title>
        <authorList>
            <person name="Hulin M.T."/>
        </authorList>
    </citation>
    <scope>NUCLEOTIDE SEQUENCE</scope>
    <source>
        <strain evidence="2">PA-6-9A</strain>
    </source>
</reference>
<dbReference type="AlphaFoldDB" id="A0A9Q3ZZ91"/>
<evidence type="ECO:0000313" key="3">
    <source>
        <dbReference type="Proteomes" id="UP000814207"/>
    </source>
</evidence>
<gene>
    <name evidence="2" type="ORF">GIW73_25980</name>
</gene>
<accession>A0A9Q3ZZ91</accession>
<feature type="non-terminal residue" evidence="2">
    <location>
        <position position="310"/>
    </location>
</feature>
<name>A0A9Q3ZZ91_PSESX</name>
<proteinExistence type="predicted"/>
<feature type="signal peptide" evidence="1">
    <location>
        <begin position="1"/>
        <end position="25"/>
    </location>
</feature>
<organism evidence="2 3">
    <name type="scientific">Pseudomonas syringae</name>
    <dbReference type="NCBI Taxonomy" id="317"/>
    <lineage>
        <taxon>Bacteria</taxon>
        <taxon>Pseudomonadati</taxon>
        <taxon>Pseudomonadota</taxon>
        <taxon>Gammaproteobacteria</taxon>
        <taxon>Pseudomonadales</taxon>
        <taxon>Pseudomonadaceae</taxon>
        <taxon>Pseudomonas</taxon>
    </lineage>
</organism>
<dbReference type="EMBL" id="WKEU01000213">
    <property type="protein sequence ID" value="MCF5066386.1"/>
    <property type="molecule type" value="Genomic_DNA"/>
</dbReference>
<evidence type="ECO:0000256" key="1">
    <source>
        <dbReference type="SAM" id="SignalP"/>
    </source>
</evidence>
<evidence type="ECO:0000313" key="2">
    <source>
        <dbReference type="EMBL" id="MCF5066386.1"/>
    </source>
</evidence>
<protein>
    <submittedName>
        <fullName evidence="2">Uncharacterized protein</fullName>
    </submittedName>
</protein>
<dbReference type="Proteomes" id="UP000814207">
    <property type="component" value="Unassembled WGS sequence"/>
</dbReference>
<comment type="caution">
    <text evidence="2">The sequence shown here is derived from an EMBL/GenBank/DDBJ whole genome shotgun (WGS) entry which is preliminary data.</text>
</comment>